<keyword evidence="4" id="KW-1185">Reference proteome</keyword>
<gene>
    <name evidence="2" type="ordered locus">MTR_5g008325</name>
</gene>
<sequence>MIFVLCIFDYALFSGVLVCICSSAPVMPILYIYCAAGKKKYQFATTSAGGVASLNAQLF</sequence>
<keyword evidence="1" id="KW-1133">Transmembrane helix</keyword>
<reference evidence="2 4" key="1">
    <citation type="journal article" date="2011" name="Nature">
        <title>The Medicago genome provides insight into the evolution of rhizobial symbioses.</title>
        <authorList>
            <person name="Young N.D."/>
            <person name="Debelle F."/>
            <person name="Oldroyd G.E."/>
            <person name="Geurts R."/>
            <person name="Cannon S.B."/>
            <person name="Udvardi M.K."/>
            <person name="Benedito V.A."/>
            <person name="Mayer K.F."/>
            <person name="Gouzy J."/>
            <person name="Schoof H."/>
            <person name="Van de Peer Y."/>
            <person name="Proost S."/>
            <person name="Cook D.R."/>
            <person name="Meyers B.C."/>
            <person name="Spannagl M."/>
            <person name="Cheung F."/>
            <person name="De Mita S."/>
            <person name="Krishnakumar V."/>
            <person name="Gundlach H."/>
            <person name="Zhou S."/>
            <person name="Mudge J."/>
            <person name="Bharti A.K."/>
            <person name="Murray J.D."/>
            <person name="Naoumkina M.A."/>
            <person name="Rosen B."/>
            <person name="Silverstein K.A."/>
            <person name="Tang H."/>
            <person name="Rombauts S."/>
            <person name="Zhao P.X."/>
            <person name="Zhou P."/>
            <person name="Barbe V."/>
            <person name="Bardou P."/>
            <person name="Bechner M."/>
            <person name="Bellec A."/>
            <person name="Berger A."/>
            <person name="Berges H."/>
            <person name="Bidwell S."/>
            <person name="Bisseling T."/>
            <person name="Choisne N."/>
            <person name="Couloux A."/>
            <person name="Denny R."/>
            <person name="Deshpande S."/>
            <person name="Dai X."/>
            <person name="Doyle J.J."/>
            <person name="Dudez A.M."/>
            <person name="Farmer A.D."/>
            <person name="Fouteau S."/>
            <person name="Franken C."/>
            <person name="Gibelin C."/>
            <person name="Gish J."/>
            <person name="Goldstein S."/>
            <person name="Gonzalez A.J."/>
            <person name="Green P.J."/>
            <person name="Hallab A."/>
            <person name="Hartog M."/>
            <person name="Hua A."/>
            <person name="Humphray S.J."/>
            <person name="Jeong D.H."/>
            <person name="Jing Y."/>
            <person name="Jocker A."/>
            <person name="Kenton S.M."/>
            <person name="Kim D.J."/>
            <person name="Klee K."/>
            <person name="Lai H."/>
            <person name="Lang C."/>
            <person name="Lin S."/>
            <person name="Macmil S.L."/>
            <person name="Magdelenat G."/>
            <person name="Matthews L."/>
            <person name="McCorrison J."/>
            <person name="Monaghan E.L."/>
            <person name="Mun J.H."/>
            <person name="Najar F.Z."/>
            <person name="Nicholson C."/>
            <person name="Noirot C."/>
            <person name="O'Bleness M."/>
            <person name="Paule C.R."/>
            <person name="Poulain J."/>
            <person name="Prion F."/>
            <person name="Qin B."/>
            <person name="Qu C."/>
            <person name="Retzel E.F."/>
            <person name="Riddle C."/>
            <person name="Sallet E."/>
            <person name="Samain S."/>
            <person name="Samson N."/>
            <person name="Sanders I."/>
            <person name="Saurat O."/>
            <person name="Scarpelli C."/>
            <person name="Schiex T."/>
            <person name="Segurens B."/>
            <person name="Severin A.J."/>
            <person name="Sherrier D.J."/>
            <person name="Shi R."/>
            <person name="Sims S."/>
            <person name="Singer S.R."/>
            <person name="Sinharoy S."/>
            <person name="Sterck L."/>
            <person name="Viollet A."/>
            <person name="Wang B.B."/>
            <person name="Wang K."/>
            <person name="Wang M."/>
            <person name="Wang X."/>
            <person name="Warfsmann J."/>
            <person name="Weissenbach J."/>
            <person name="White D.D."/>
            <person name="White J.D."/>
            <person name="Wiley G.B."/>
            <person name="Wincker P."/>
            <person name="Xing Y."/>
            <person name="Yang L."/>
            <person name="Yao Z."/>
            <person name="Ying F."/>
            <person name="Zhai J."/>
            <person name="Zhou L."/>
            <person name="Zuber A."/>
            <person name="Denarie J."/>
            <person name="Dixon R.A."/>
            <person name="May G.D."/>
            <person name="Schwartz D.C."/>
            <person name="Rogers J."/>
            <person name="Quetier F."/>
            <person name="Town C.D."/>
            <person name="Roe B.A."/>
        </authorList>
    </citation>
    <scope>NUCLEOTIDE SEQUENCE [LARGE SCALE GENOMIC DNA]</scope>
    <source>
        <strain evidence="2">A17</strain>
        <strain evidence="3 4">cv. Jemalong A17</strain>
    </source>
</reference>
<reference evidence="3" key="3">
    <citation type="submission" date="2015-04" db="UniProtKB">
        <authorList>
            <consortium name="EnsemblPlants"/>
        </authorList>
    </citation>
    <scope>IDENTIFICATION</scope>
    <source>
        <strain evidence="3">cv. Jemalong A17</strain>
    </source>
</reference>
<dbReference type="Proteomes" id="UP000002051">
    <property type="component" value="Chromosome 5"/>
</dbReference>
<evidence type="ECO:0000313" key="4">
    <source>
        <dbReference type="Proteomes" id="UP000002051"/>
    </source>
</evidence>
<protein>
    <submittedName>
        <fullName evidence="2">Transmembrane protein, putative</fullName>
    </submittedName>
</protein>
<keyword evidence="1 2" id="KW-0812">Transmembrane</keyword>
<evidence type="ECO:0000313" key="3">
    <source>
        <dbReference type="EnsemblPlants" id="KEH27388"/>
    </source>
</evidence>
<keyword evidence="1" id="KW-0472">Membrane</keyword>
<evidence type="ECO:0000256" key="1">
    <source>
        <dbReference type="SAM" id="Phobius"/>
    </source>
</evidence>
<evidence type="ECO:0000313" key="2">
    <source>
        <dbReference type="EMBL" id="KEH27388.1"/>
    </source>
</evidence>
<dbReference type="HOGENOM" id="CLU_2964341_0_0_1"/>
<proteinExistence type="predicted"/>
<dbReference type="AlphaFoldDB" id="A0A072UE96"/>
<dbReference type="EnsemblPlants" id="KEH27388">
    <property type="protein sequence ID" value="KEH27388"/>
    <property type="gene ID" value="MTR_5g008325"/>
</dbReference>
<name>A0A072UE96_MEDTR</name>
<reference evidence="2 4" key="2">
    <citation type="journal article" date="2014" name="BMC Genomics">
        <title>An improved genome release (version Mt4.0) for the model legume Medicago truncatula.</title>
        <authorList>
            <person name="Tang H."/>
            <person name="Krishnakumar V."/>
            <person name="Bidwell S."/>
            <person name="Rosen B."/>
            <person name="Chan A."/>
            <person name="Zhou S."/>
            <person name="Gentzbittel L."/>
            <person name="Childs K.L."/>
            <person name="Yandell M."/>
            <person name="Gundlach H."/>
            <person name="Mayer K.F."/>
            <person name="Schwartz D.C."/>
            <person name="Town C.D."/>
        </authorList>
    </citation>
    <scope>GENOME REANNOTATION</scope>
    <source>
        <strain evidence="2">A17</strain>
        <strain evidence="3 4">cv. Jemalong A17</strain>
    </source>
</reference>
<dbReference type="EMBL" id="CM001221">
    <property type="protein sequence ID" value="KEH27388.1"/>
    <property type="molecule type" value="Genomic_DNA"/>
</dbReference>
<accession>A0A072UE96</accession>
<feature type="transmembrane region" description="Helical" evidence="1">
    <location>
        <begin position="12"/>
        <end position="33"/>
    </location>
</feature>
<organism evidence="2 4">
    <name type="scientific">Medicago truncatula</name>
    <name type="common">Barrel medic</name>
    <name type="synonym">Medicago tribuloides</name>
    <dbReference type="NCBI Taxonomy" id="3880"/>
    <lineage>
        <taxon>Eukaryota</taxon>
        <taxon>Viridiplantae</taxon>
        <taxon>Streptophyta</taxon>
        <taxon>Embryophyta</taxon>
        <taxon>Tracheophyta</taxon>
        <taxon>Spermatophyta</taxon>
        <taxon>Magnoliopsida</taxon>
        <taxon>eudicotyledons</taxon>
        <taxon>Gunneridae</taxon>
        <taxon>Pentapetalae</taxon>
        <taxon>rosids</taxon>
        <taxon>fabids</taxon>
        <taxon>Fabales</taxon>
        <taxon>Fabaceae</taxon>
        <taxon>Papilionoideae</taxon>
        <taxon>50 kb inversion clade</taxon>
        <taxon>NPAAA clade</taxon>
        <taxon>Hologalegina</taxon>
        <taxon>IRL clade</taxon>
        <taxon>Trifolieae</taxon>
        <taxon>Medicago</taxon>
    </lineage>
</organism>